<evidence type="ECO:0000313" key="3">
    <source>
        <dbReference type="WBParaSite" id="PgR026_g051_t01"/>
    </source>
</evidence>
<proteinExistence type="predicted"/>
<dbReference type="AlphaFoldDB" id="A0A915B5Z2"/>
<dbReference type="Proteomes" id="UP000887569">
    <property type="component" value="Unplaced"/>
</dbReference>
<reference evidence="3" key="1">
    <citation type="submission" date="2022-11" db="UniProtKB">
        <authorList>
            <consortium name="WormBaseParasite"/>
        </authorList>
    </citation>
    <scope>IDENTIFICATION</scope>
</reference>
<keyword evidence="2" id="KW-1185">Reference proteome</keyword>
<protein>
    <submittedName>
        <fullName evidence="3">Uncharacterized protein</fullName>
    </submittedName>
</protein>
<feature type="chain" id="PRO_5037432985" evidence="1">
    <location>
        <begin position="22"/>
        <end position="108"/>
    </location>
</feature>
<name>A0A915B5Z2_PARUN</name>
<accession>A0A915B5Z2</accession>
<keyword evidence="1" id="KW-0732">Signal</keyword>
<organism evidence="2 3">
    <name type="scientific">Parascaris univalens</name>
    <name type="common">Nematode worm</name>
    <dbReference type="NCBI Taxonomy" id="6257"/>
    <lineage>
        <taxon>Eukaryota</taxon>
        <taxon>Metazoa</taxon>
        <taxon>Ecdysozoa</taxon>
        <taxon>Nematoda</taxon>
        <taxon>Chromadorea</taxon>
        <taxon>Rhabditida</taxon>
        <taxon>Spirurina</taxon>
        <taxon>Ascaridomorpha</taxon>
        <taxon>Ascaridoidea</taxon>
        <taxon>Ascarididae</taxon>
        <taxon>Parascaris</taxon>
    </lineage>
</organism>
<sequence length="108" mass="12053">MWKRLSIFVIAQIALSNTASSTFQRGNAIVRYLSPTRMRIVDGLGLPIRNGVLSSSIFERSALEGGGEERIADALQKSGMQPLMHYFPAGRVHRPSDPAFIARYFQRT</sequence>
<dbReference type="WBParaSite" id="PgR026_g051_t01">
    <property type="protein sequence ID" value="PgR026_g051_t01"/>
    <property type="gene ID" value="PgR026_g051"/>
</dbReference>
<evidence type="ECO:0000256" key="1">
    <source>
        <dbReference type="SAM" id="SignalP"/>
    </source>
</evidence>
<evidence type="ECO:0000313" key="2">
    <source>
        <dbReference type="Proteomes" id="UP000887569"/>
    </source>
</evidence>
<feature type="signal peptide" evidence="1">
    <location>
        <begin position="1"/>
        <end position="21"/>
    </location>
</feature>